<dbReference type="GO" id="GO:0008239">
    <property type="term" value="F:dipeptidyl-peptidase activity"/>
    <property type="evidence" value="ECO:0007669"/>
    <property type="project" value="TreeGrafter"/>
</dbReference>
<keyword evidence="5" id="KW-0325">Glycoprotein</keyword>
<evidence type="ECO:0000256" key="3">
    <source>
        <dbReference type="ARBA" id="ARBA00022729"/>
    </source>
</evidence>
<keyword evidence="2" id="KW-0645">Protease</keyword>
<dbReference type="GO" id="GO:0070008">
    <property type="term" value="F:serine-type exopeptidase activity"/>
    <property type="evidence" value="ECO:0007669"/>
    <property type="project" value="InterPro"/>
</dbReference>
<evidence type="ECO:0000256" key="1">
    <source>
        <dbReference type="ARBA" id="ARBA00011079"/>
    </source>
</evidence>
<dbReference type="InterPro" id="IPR008758">
    <property type="entry name" value="Peptidase_S28"/>
</dbReference>
<dbReference type="AlphaFoldDB" id="A0A9P5PA68"/>
<name>A0A9P5PA68_9AGAR</name>
<dbReference type="InterPro" id="IPR029058">
    <property type="entry name" value="AB_hydrolase_fold"/>
</dbReference>
<dbReference type="OrthoDB" id="1735038at2759"/>
<gene>
    <name evidence="6" type="ORF">BDP27DRAFT_1338491</name>
</gene>
<dbReference type="Gene3D" id="3.40.50.1820">
    <property type="entry name" value="alpha/beta hydrolase"/>
    <property type="match status" value="1"/>
</dbReference>
<dbReference type="PANTHER" id="PTHR11010">
    <property type="entry name" value="PROTEASE S28 PRO-X CARBOXYPEPTIDASE-RELATED"/>
    <property type="match status" value="1"/>
</dbReference>
<dbReference type="Gene3D" id="1.20.120.980">
    <property type="entry name" value="Serine carboxypeptidase S28, SKS domain"/>
    <property type="match status" value="1"/>
</dbReference>
<evidence type="ECO:0000313" key="6">
    <source>
        <dbReference type="EMBL" id="KAF9061176.1"/>
    </source>
</evidence>
<keyword evidence="7" id="KW-1185">Reference proteome</keyword>
<evidence type="ECO:0000313" key="7">
    <source>
        <dbReference type="Proteomes" id="UP000772434"/>
    </source>
</evidence>
<keyword evidence="3" id="KW-0732">Signal</keyword>
<proteinExistence type="inferred from homology"/>
<reference evidence="6" key="1">
    <citation type="submission" date="2020-11" db="EMBL/GenBank/DDBJ databases">
        <authorList>
            <consortium name="DOE Joint Genome Institute"/>
            <person name="Ahrendt S."/>
            <person name="Riley R."/>
            <person name="Andreopoulos W."/>
            <person name="Labutti K."/>
            <person name="Pangilinan J."/>
            <person name="Ruiz-Duenas F.J."/>
            <person name="Barrasa J.M."/>
            <person name="Sanchez-Garcia M."/>
            <person name="Camarero S."/>
            <person name="Miyauchi S."/>
            <person name="Serrano A."/>
            <person name="Linde D."/>
            <person name="Babiker R."/>
            <person name="Drula E."/>
            <person name="Ayuso-Fernandez I."/>
            <person name="Pacheco R."/>
            <person name="Padilla G."/>
            <person name="Ferreira P."/>
            <person name="Barriuso J."/>
            <person name="Kellner H."/>
            <person name="Castanera R."/>
            <person name="Alfaro M."/>
            <person name="Ramirez L."/>
            <person name="Pisabarro A.G."/>
            <person name="Kuo A."/>
            <person name="Tritt A."/>
            <person name="Lipzen A."/>
            <person name="He G."/>
            <person name="Yan M."/>
            <person name="Ng V."/>
            <person name="Cullen D."/>
            <person name="Martin F."/>
            <person name="Rosso M.-N."/>
            <person name="Henrissat B."/>
            <person name="Hibbett D."/>
            <person name="Martinez A.T."/>
            <person name="Grigoriev I.V."/>
        </authorList>
    </citation>
    <scope>NUCLEOTIDE SEQUENCE</scope>
    <source>
        <strain evidence="6">AH 40177</strain>
    </source>
</reference>
<accession>A0A9P5PA68</accession>
<evidence type="ECO:0000256" key="5">
    <source>
        <dbReference type="ARBA" id="ARBA00023180"/>
    </source>
</evidence>
<dbReference type="Pfam" id="PF05577">
    <property type="entry name" value="Peptidase_S28"/>
    <property type="match status" value="1"/>
</dbReference>
<protein>
    <submittedName>
        <fullName evidence="6">Peptidase S28</fullName>
    </submittedName>
</protein>
<comment type="similarity">
    <text evidence="1">Belongs to the peptidase S28 family.</text>
</comment>
<dbReference type="InterPro" id="IPR042269">
    <property type="entry name" value="Ser_carbopepase_S28_SKS"/>
</dbReference>
<evidence type="ECO:0000256" key="4">
    <source>
        <dbReference type="ARBA" id="ARBA00022801"/>
    </source>
</evidence>
<dbReference type="SUPFAM" id="SSF53474">
    <property type="entry name" value="alpha/beta-Hydrolases"/>
    <property type="match status" value="1"/>
</dbReference>
<dbReference type="GO" id="GO:0006508">
    <property type="term" value="P:proteolysis"/>
    <property type="evidence" value="ECO:0007669"/>
    <property type="project" value="UniProtKB-KW"/>
</dbReference>
<sequence>MLFEGLDHWWHTPYTPYSAKIIRHLYTSLTALISINALDASSSTNISINSISSSFPTPRFFTQKIDHFNDTSGVFRQQYQLETGFFKPGGPILLFQGEESTEMIRIESTILYSWAQELGGIATSIEHRYFGESLPFGNDSWTRDNIQYLTLDNVMSDSVAFVQSIKANVTGAENSPVIVSSGSYGGFLTAMFRLNHPETFFGGVAAAGPVAMISEDEANNKDRFNWYNWVSGVYSDRSAEAAAKIKKAFLVLEQRFKNNDNLAGLQQELGLCSAPTNSTLDFLLLAGFLGNTFSFGAEFNYAEAQPGRSSVARPLDLIVNAVVAQSDPIQVLNVTQWVWYGPYGFDCLDFVDSTSKNGIYSSVPLMQFIPFSYILCTYLPIDGSSISNDTIFLPSDSYKEGSISFCNETWGLQPPTGEVLKAKYHFTPEEINNSERILFSVGQYDPATSIAPAIPPSGNRNASRTLYVSDMAHREDLFAPSNFDSLAVVQARKIELETIKGWIGLY</sequence>
<organism evidence="6 7">
    <name type="scientific">Rhodocollybia butyracea</name>
    <dbReference type="NCBI Taxonomy" id="206335"/>
    <lineage>
        <taxon>Eukaryota</taxon>
        <taxon>Fungi</taxon>
        <taxon>Dikarya</taxon>
        <taxon>Basidiomycota</taxon>
        <taxon>Agaricomycotina</taxon>
        <taxon>Agaricomycetes</taxon>
        <taxon>Agaricomycetidae</taxon>
        <taxon>Agaricales</taxon>
        <taxon>Marasmiineae</taxon>
        <taxon>Omphalotaceae</taxon>
        <taxon>Rhodocollybia</taxon>
    </lineage>
</organism>
<comment type="caution">
    <text evidence="6">The sequence shown here is derived from an EMBL/GenBank/DDBJ whole genome shotgun (WGS) entry which is preliminary data.</text>
</comment>
<dbReference type="EMBL" id="JADNRY010000211">
    <property type="protein sequence ID" value="KAF9061176.1"/>
    <property type="molecule type" value="Genomic_DNA"/>
</dbReference>
<keyword evidence="4" id="KW-0378">Hydrolase</keyword>
<dbReference type="Proteomes" id="UP000772434">
    <property type="component" value="Unassembled WGS sequence"/>
</dbReference>
<dbReference type="PANTHER" id="PTHR11010:SF38">
    <property type="entry name" value="LYSOSOMAL PRO-X CARBOXYPEPTIDASE"/>
    <property type="match status" value="1"/>
</dbReference>
<evidence type="ECO:0000256" key="2">
    <source>
        <dbReference type="ARBA" id="ARBA00022670"/>
    </source>
</evidence>